<evidence type="ECO:0000313" key="5">
    <source>
        <dbReference type="EMBL" id="KAJ4792076.1"/>
    </source>
</evidence>
<organism evidence="5 6">
    <name type="scientific">Rhynchospora pubera</name>
    <dbReference type="NCBI Taxonomy" id="906938"/>
    <lineage>
        <taxon>Eukaryota</taxon>
        <taxon>Viridiplantae</taxon>
        <taxon>Streptophyta</taxon>
        <taxon>Embryophyta</taxon>
        <taxon>Tracheophyta</taxon>
        <taxon>Spermatophyta</taxon>
        <taxon>Magnoliopsida</taxon>
        <taxon>Liliopsida</taxon>
        <taxon>Poales</taxon>
        <taxon>Cyperaceae</taxon>
        <taxon>Cyperoideae</taxon>
        <taxon>Rhynchosporeae</taxon>
        <taxon>Rhynchospora</taxon>
    </lineage>
</organism>
<dbReference type="SUPFAM" id="SSF52058">
    <property type="entry name" value="L domain-like"/>
    <property type="match status" value="1"/>
</dbReference>
<accession>A0AAV8FLZ4</accession>
<comment type="caution">
    <text evidence="5">The sequence shown here is derived from an EMBL/GenBank/DDBJ whole genome shotgun (WGS) entry which is preliminary data.</text>
</comment>
<protein>
    <submittedName>
        <fullName evidence="5">Plant intracellular ras-group-related LRR protein</fullName>
    </submittedName>
</protein>
<dbReference type="Proteomes" id="UP001140206">
    <property type="component" value="Chromosome 2"/>
</dbReference>
<dbReference type="PROSITE" id="PS51450">
    <property type="entry name" value="LRR"/>
    <property type="match status" value="2"/>
</dbReference>
<keyword evidence="1" id="KW-0433">Leucine-rich repeat</keyword>
<comment type="function">
    <text evidence="4">Leucine-rich repeat protein that likely mediates protein interactions, possibly in the context of signal transduction.</text>
</comment>
<dbReference type="PRINTS" id="PR00019">
    <property type="entry name" value="LEURICHRPT"/>
</dbReference>
<evidence type="ECO:0000256" key="1">
    <source>
        <dbReference type="ARBA" id="ARBA00022614"/>
    </source>
</evidence>
<evidence type="ECO:0000313" key="6">
    <source>
        <dbReference type="Proteomes" id="UP001140206"/>
    </source>
</evidence>
<dbReference type="PANTHER" id="PTHR48051:SF1">
    <property type="entry name" value="RAS SUPPRESSOR PROTEIN 1"/>
    <property type="match status" value="1"/>
</dbReference>
<dbReference type="Gene3D" id="3.80.10.10">
    <property type="entry name" value="Ribonuclease Inhibitor"/>
    <property type="match status" value="2"/>
</dbReference>
<dbReference type="GO" id="GO:0005737">
    <property type="term" value="C:cytoplasm"/>
    <property type="evidence" value="ECO:0007669"/>
    <property type="project" value="TreeGrafter"/>
</dbReference>
<dbReference type="PANTHER" id="PTHR48051">
    <property type="match status" value="1"/>
</dbReference>
<gene>
    <name evidence="5" type="ORF">LUZ62_043322</name>
</gene>
<reference evidence="5" key="1">
    <citation type="submission" date="2022-08" db="EMBL/GenBank/DDBJ databases">
        <authorList>
            <person name="Marques A."/>
        </authorList>
    </citation>
    <scope>NUCLEOTIDE SEQUENCE</scope>
    <source>
        <strain evidence="5">RhyPub2mFocal</strain>
        <tissue evidence="5">Leaves</tissue>
    </source>
</reference>
<comment type="similarity">
    <text evidence="3">Belongs to the SHOC2 family.</text>
</comment>
<dbReference type="InterPro" id="IPR001611">
    <property type="entry name" value="Leu-rich_rpt"/>
</dbReference>
<sequence>MKGGLKIKTRRSLCHASTVLYLLFIISRCSLSLSLSLIKESLFASSPFFLCLYLRNAKYLSICSSNFTNYQPNVGLVFSPKALFFPTKEMRIEGKRTRFGRTTEVDEKHGEKLDMSGMSLDSVPNPSINLGLVTKLDLSNNNLESIPESLTARLLNMVVLDVHSNQLKSLPNSIGCLSKLKVLDVSGNLLESFPKTFENCRALEELYANFNKLTKLPDTIGFELINIRRLSVNSNKLSELPFSTSHLTALRSLDARLNCLTSLPDGLENLTALETLNVSQNFRYLRTLPFAVGLLGSLKEMDISYNYIKELPPSIGCLTKLEKLNAEGNPLINPPRDVMEQSIPVIREYLAARINETGNESKTKGSSWFGRLVKCTTFNSRMAPNNPRIRHSYDGLLKSHYRSIDGLTSPRHFGLGMLSPHRLFFSPKRDSPRKSASL</sequence>
<dbReference type="Pfam" id="PF13855">
    <property type="entry name" value="LRR_8"/>
    <property type="match status" value="1"/>
</dbReference>
<dbReference type="InterPro" id="IPR003591">
    <property type="entry name" value="Leu-rich_rpt_typical-subtyp"/>
</dbReference>
<dbReference type="AlphaFoldDB" id="A0AAV8FLZ4"/>
<keyword evidence="2" id="KW-0677">Repeat</keyword>
<evidence type="ECO:0000256" key="4">
    <source>
        <dbReference type="ARBA" id="ARBA00037519"/>
    </source>
</evidence>
<keyword evidence="6" id="KW-1185">Reference proteome</keyword>
<name>A0AAV8FLZ4_9POAL</name>
<evidence type="ECO:0000256" key="3">
    <source>
        <dbReference type="ARBA" id="ARBA00023786"/>
    </source>
</evidence>
<dbReference type="SMART" id="SM00364">
    <property type="entry name" value="LRR_BAC"/>
    <property type="match status" value="8"/>
</dbReference>
<dbReference type="EMBL" id="JAMFTS010000002">
    <property type="protein sequence ID" value="KAJ4792076.1"/>
    <property type="molecule type" value="Genomic_DNA"/>
</dbReference>
<dbReference type="SMART" id="SM00369">
    <property type="entry name" value="LRR_TYP"/>
    <property type="match status" value="7"/>
</dbReference>
<evidence type="ECO:0000256" key="2">
    <source>
        <dbReference type="ARBA" id="ARBA00022737"/>
    </source>
</evidence>
<dbReference type="InterPro" id="IPR032675">
    <property type="entry name" value="LRR_dom_sf"/>
</dbReference>
<dbReference type="Pfam" id="PF00560">
    <property type="entry name" value="LRR_1"/>
    <property type="match status" value="1"/>
</dbReference>
<proteinExistence type="inferred from homology"/>
<dbReference type="InterPro" id="IPR050216">
    <property type="entry name" value="LRR_domain-containing"/>
</dbReference>